<dbReference type="RefSeq" id="WP_140194309.1">
    <property type="nucleotide sequence ID" value="NZ_CP065915.1"/>
</dbReference>
<reference evidence="1 2" key="1">
    <citation type="submission" date="2019-06" db="EMBL/GenBank/DDBJ databases">
        <title>Genome of new Rhodobacteraceae sp. SM1903.</title>
        <authorList>
            <person name="Ren X."/>
        </authorList>
    </citation>
    <scope>NUCLEOTIDE SEQUENCE [LARGE SCALE GENOMIC DNA]</scope>
    <source>
        <strain evidence="1 2">SM1903</strain>
    </source>
</reference>
<proteinExistence type="predicted"/>
<keyword evidence="2" id="KW-1185">Reference proteome</keyword>
<name>A0A5C5GGD4_9RHOB</name>
<evidence type="ECO:0000313" key="1">
    <source>
        <dbReference type="EMBL" id="TNY33620.1"/>
    </source>
</evidence>
<dbReference type="EMBL" id="VFFF01000001">
    <property type="protein sequence ID" value="TNY33620.1"/>
    <property type="molecule type" value="Genomic_DNA"/>
</dbReference>
<accession>A0A5C5GGD4</accession>
<dbReference type="InterPro" id="IPR006311">
    <property type="entry name" value="TAT_signal"/>
</dbReference>
<sequence>MDRRDFLLRGTALGCTAAASPFVTPVALASAPWDNRLVVVILRGAMDGLDVVQPYGDAGLAGLRPDLPSGEAGGGMDLDGFFSMHASLGALSPLWRSGELGFVHAVSTPYRDKRSHFDGQDLLEAGIGGTSGIRDGWLNRMLQQVPGLEQEIAYAVGREQMLILSGDKLVSSWAPGTDLQLGTETQRLLELVQHDDPIFRAASTDAIRIAAEARDLGNLAGEAVGRGTSVDVARFAASRLLADTRIASFSINGWDTHNQQARGLRQPLEELANTILTLKSSLGDVWSKTAVVCMTEFGRTARQNGSGGTDHGTAGAMLLAGGAVRGGRVVTDWPGLGEADLYDRRDLMPTRDVRAHAGWMMRGLFGLPQGTIESAIFPGLEMGGDPGLLL</sequence>
<dbReference type="InterPro" id="IPR010869">
    <property type="entry name" value="DUF1501"/>
</dbReference>
<gene>
    <name evidence="1" type="ORF">FHY64_10210</name>
</gene>
<dbReference type="PANTHER" id="PTHR43737:SF1">
    <property type="entry name" value="DUF1501 DOMAIN-CONTAINING PROTEIN"/>
    <property type="match status" value="1"/>
</dbReference>
<dbReference type="Pfam" id="PF07394">
    <property type="entry name" value="DUF1501"/>
    <property type="match status" value="1"/>
</dbReference>
<dbReference type="PROSITE" id="PS51318">
    <property type="entry name" value="TAT"/>
    <property type="match status" value="1"/>
</dbReference>
<evidence type="ECO:0000313" key="2">
    <source>
        <dbReference type="Proteomes" id="UP000314011"/>
    </source>
</evidence>
<dbReference type="PANTHER" id="PTHR43737">
    <property type="entry name" value="BLL7424 PROTEIN"/>
    <property type="match status" value="1"/>
</dbReference>
<dbReference type="Proteomes" id="UP000314011">
    <property type="component" value="Unassembled WGS sequence"/>
</dbReference>
<dbReference type="OrthoDB" id="9779968at2"/>
<comment type="caution">
    <text evidence="1">The sequence shown here is derived from an EMBL/GenBank/DDBJ whole genome shotgun (WGS) entry which is preliminary data.</text>
</comment>
<dbReference type="AlphaFoldDB" id="A0A5C5GGD4"/>
<organism evidence="1 2">
    <name type="scientific">Pelagovum pacificum</name>
    <dbReference type="NCBI Taxonomy" id="2588711"/>
    <lineage>
        <taxon>Bacteria</taxon>
        <taxon>Pseudomonadati</taxon>
        <taxon>Pseudomonadota</taxon>
        <taxon>Alphaproteobacteria</taxon>
        <taxon>Rhodobacterales</taxon>
        <taxon>Paracoccaceae</taxon>
        <taxon>Pelagovum</taxon>
    </lineage>
</organism>
<protein>
    <submittedName>
        <fullName evidence="1">DUF1501 domain-containing protein</fullName>
    </submittedName>
</protein>